<dbReference type="GO" id="GO:0020037">
    <property type="term" value="F:heme binding"/>
    <property type="evidence" value="ECO:0007669"/>
    <property type="project" value="InterPro"/>
</dbReference>
<evidence type="ECO:0000256" key="6">
    <source>
        <dbReference type="ARBA" id="ARBA00022989"/>
    </source>
</evidence>
<dbReference type="Pfam" id="PF00067">
    <property type="entry name" value="p450"/>
    <property type="match status" value="1"/>
</dbReference>
<dbReference type="FunFam" id="1.10.630.10:FF:000029">
    <property type="entry name" value="Cytochrome P450 734A1"/>
    <property type="match status" value="1"/>
</dbReference>
<keyword evidence="9 12" id="KW-0503">Monooxygenase</keyword>
<comment type="cofactor">
    <cofactor evidence="11">
        <name>heme</name>
        <dbReference type="ChEBI" id="CHEBI:30413"/>
    </cofactor>
</comment>
<dbReference type="CDD" id="cd20642">
    <property type="entry name" value="CYP72"/>
    <property type="match status" value="1"/>
</dbReference>
<keyword evidence="8 11" id="KW-0408">Iron</keyword>
<evidence type="ECO:0000256" key="12">
    <source>
        <dbReference type="RuleBase" id="RU000461"/>
    </source>
</evidence>
<name>A0AAP0CVA2_9ASTR</name>
<evidence type="ECO:0000256" key="1">
    <source>
        <dbReference type="ARBA" id="ARBA00004370"/>
    </source>
</evidence>
<dbReference type="InterPro" id="IPR036396">
    <property type="entry name" value="Cyt_P450_sf"/>
</dbReference>
<evidence type="ECO:0000313" key="13">
    <source>
        <dbReference type="EMBL" id="KAK9059919.1"/>
    </source>
</evidence>
<evidence type="ECO:0000256" key="8">
    <source>
        <dbReference type="ARBA" id="ARBA00023004"/>
    </source>
</evidence>
<evidence type="ECO:0000256" key="10">
    <source>
        <dbReference type="ARBA" id="ARBA00023136"/>
    </source>
</evidence>
<dbReference type="SUPFAM" id="SSF48264">
    <property type="entry name" value="Cytochrome P450"/>
    <property type="match status" value="1"/>
</dbReference>
<dbReference type="GO" id="GO:0004497">
    <property type="term" value="F:monooxygenase activity"/>
    <property type="evidence" value="ECO:0007669"/>
    <property type="project" value="UniProtKB-KW"/>
</dbReference>
<evidence type="ECO:0000256" key="7">
    <source>
        <dbReference type="ARBA" id="ARBA00023002"/>
    </source>
</evidence>
<keyword evidence="6" id="KW-1133">Transmembrane helix</keyword>
<dbReference type="InterPro" id="IPR002401">
    <property type="entry name" value="Cyt_P450_E_grp-I"/>
</dbReference>
<keyword evidence="14" id="KW-1185">Reference proteome</keyword>
<gene>
    <name evidence="13" type="ORF">SSX86_020623</name>
</gene>
<feature type="binding site" description="axial binding residue" evidence="11">
    <location>
        <position position="461"/>
    </location>
    <ligand>
        <name>heme</name>
        <dbReference type="ChEBI" id="CHEBI:30413"/>
    </ligand>
    <ligandPart>
        <name>Fe</name>
        <dbReference type="ChEBI" id="CHEBI:18248"/>
    </ligandPart>
</feature>
<comment type="subcellular location">
    <subcellularLocation>
        <location evidence="1">Membrane</location>
    </subcellularLocation>
</comment>
<dbReference type="AlphaFoldDB" id="A0AAP0CVA2"/>
<evidence type="ECO:0000256" key="3">
    <source>
        <dbReference type="ARBA" id="ARBA00022617"/>
    </source>
</evidence>
<dbReference type="PRINTS" id="PR00463">
    <property type="entry name" value="EP450I"/>
</dbReference>
<evidence type="ECO:0000256" key="11">
    <source>
        <dbReference type="PIRSR" id="PIRSR602401-1"/>
    </source>
</evidence>
<dbReference type="PRINTS" id="PR00385">
    <property type="entry name" value="P450"/>
</dbReference>
<dbReference type="InterPro" id="IPR050665">
    <property type="entry name" value="Cytochrome_P450_Monooxygen"/>
</dbReference>
<organism evidence="13 14">
    <name type="scientific">Deinandra increscens subsp. villosa</name>
    <dbReference type="NCBI Taxonomy" id="3103831"/>
    <lineage>
        <taxon>Eukaryota</taxon>
        <taxon>Viridiplantae</taxon>
        <taxon>Streptophyta</taxon>
        <taxon>Embryophyta</taxon>
        <taxon>Tracheophyta</taxon>
        <taxon>Spermatophyta</taxon>
        <taxon>Magnoliopsida</taxon>
        <taxon>eudicotyledons</taxon>
        <taxon>Gunneridae</taxon>
        <taxon>Pentapetalae</taxon>
        <taxon>asterids</taxon>
        <taxon>campanulids</taxon>
        <taxon>Asterales</taxon>
        <taxon>Asteraceae</taxon>
        <taxon>Asteroideae</taxon>
        <taxon>Heliantheae alliance</taxon>
        <taxon>Madieae</taxon>
        <taxon>Madiinae</taxon>
        <taxon>Deinandra</taxon>
    </lineage>
</organism>
<dbReference type="GO" id="GO:0016020">
    <property type="term" value="C:membrane"/>
    <property type="evidence" value="ECO:0007669"/>
    <property type="project" value="UniProtKB-SubCell"/>
</dbReference>
<dbReference type="InterPro" id="IPR001128">
    <property type="entry name" value="Cyt_P450"/>
</dbReference>
<evidence type="ECO:0000256" key="9">
    <source>
        <dbReference type="ARBA" id="ARBA00023033"/>
    </source>
</evidence>
<sequence length="513" mass="58217">MEITTLSCVLGVVAIFLLFSAWRISNWLWFKPKKIEKFLRDQGLNGTPYRFMYGDLKEMVEARSKPMNLTHDIAPHVSPFFHKTLNTLGKICFTWMGTRPVVHVSEPAMIREVLANYNKYQKPRGGNPLTKLIARGLLDVEGDQWVKHRKIITPAFHMEKLKHMVPAFYVSCSEMINEWEKILAQESSSEVDVWPYLKRFSSDVISRTAFGSSFEEGRKIFELQIELAQLVVKAVNSVYIPGSRFLPTKSNKRMKEIDQQVIGSIKSIIDKRVVAMKAGEASSDDLLGILLDSNYKEIKQHGSIDFGLSTEDVIEECKLFYFSGQETTGNMLVWTMILLGQHLEWQTRAREEVVHVFGDKEPDIDGLSHLKVMSTIFNEVLRLYPPAVLLRRQIYDETILGNLTIPAGTLIQMNVLISHHDKDTWGEDANEFNPERFSTGVSKVANGQVVYLPFGGGPRICIGQNFALLEAKMALAMILQRFSFELSPSYSHAPHAIATLQPQFGAHLSLHKL</sequence>
<dbReference type="PANTHER" id="PTHR24282">
    <property type="entry name" value="CYTOCHROME P450 FAMILY MEMBER"/>
    <property type="match status" value="1"/>
</dbReference>
<dbReference type="GO" id="GO:0005506">
    <property type="term" value="F:iron ion binding"/>
    <property type="evidence" value="ECO:0007669"/>
    <property type="project" value="InterPro"/>
</dbReference>
<dbReference type="GO" id="GO:0016705">
    <property type="term" value="F:oxidoreductase activity, acting on paired donors, with incorporation or reduction of molecular oxygen"/>
    <property type="evidence" value="ECO:0007669"/>
    <property type="project" value="InterPro"/>
</dbReference>
<keyword evidence="3 11" id="KW-0349">Heme</keyword>
<proteinExistence type="inferred from homology"/>
<dbReference type="PROSITE" id="PS00086">
    <property type="entry name" value="CYTOCHROME_P450"/>
    <property type="match status" value="1"/>
</dbReference>
<evidence type="ECO:0000256" key="5">
    <source>
        <dbReference type="ARBA" id="ARBA00022723"/>
    </source>
</evidence>
<dbReference type="PANTHER" id="PTHR24282:SF234">
    <property type="entry name" value="CYTOCHROME P450-RELATED"/>
    <property type="match status" value="1"/>
</dbReference>
<dbReference type="EMBL" id="JBCNJP010000020">
    <property type="protein sequence ID" value="KAK9059919.1"/>
    <property type="molecule type" value="Genomic_DNA"/>
</dbReference>
<evidence type="ECO:0000256" key="4">
    <source>
        <dbReference type="ARBA" id="ARBA00022692"/>
    </source>
</evidence>
<dbReference type="Gene3D" id="1.10.630.10">
    <property type="entry name" value="Cytochrome P450"/>
    <property type="match status" value="1"/>
</dbReference>
<evidence type="ECO:0008006" key="15">
    <source>
        <dbReference type="Google" id="ProtNLM"/>
    </source>
</evidence>
<evidence type="ECO:0000313" key="14">
    <source>
        <dbReference type="Proteomes" id="UP001408789"/>
    </source>
</evidence>
<reference evidence="13 14" key="1">
    <citation type="submission" date="2024-04" db="EMBL/GenBank/DDBJ databases">
        <title>The reference genome of an endangered Asteraceae, Deinandra increscens subsp. villosa, native to the Central Coast of California.</title>
        <authorList>
            <person name="Guilliams M."/>
            <person name="Hasenstab-Lehman K."/>
            <person name="Meyer R."/>
            <person name="Mcevoy S."/>
        </authorList>
    </citation>
    <scope>NUCLEOTIDE SEQUENCE [LARGE SCALE GENOMIC DNA]</scope>
    <source>
        <tissue evidence="13">Leaf</tissue>
    </source>
</reference>
<dbReference type="Proteomes" id="UP001408789">
    <property type="component" value="Unassembled WGS sequence"/>
</dbReference>
<dbReference type="InterPro" id="IPR017972">
    <property type="entry name" value="Cyt_P450_CS"/>
</dbReference>
<keyword evidence="10" id="KW-0472">Membrane</keyword>
<comment type="similarity">
    <text evidence="2 12">Belongs to the cytochrome P450 family.</text>
</comment>
<evidence type="ECO:0000256" key="2">
    <source>
        <dbReference type="ARBA" id="ARBA00010617"/>
    </source>
</evidence>
<keyword evidence="5 11" id="KW-0479">Metal-binding</keyword>
<protein>
    <recommendedName>
        <fullName evidence="15">Cytochrome P450</fullName>
    </recommendedName>
</protein>
<accession>A0AAP0CVA2</accession>
<keyword evidence="7 12" id="KW-0560">Oxidoreductase</keyword>
<keyword evidence="4" id="KW-0812">Transmembrane</keyword>
<comment type="caution">
    <text evidence="13">The sequence shown here is derived from an EMBL/GenBank/DDBJ whole genome shotgun (WGS) entry which is preliminary data.</text>
</comment>